<evidence type="ECO:0000256" key="2">
    <source>
        <dbReference type="ARBA" id="ARBA00022448"/>
    </source>
</evidence>
<keyword evidence="6" id="KW-1133">Transmembrane helix</keyword>
<evidence type="ECO:0000256" key="5">
    <source>
        <dbReference type="ARBA" id="ARBA00023284"/>
    </source>
</evidence>
<keyword evidence="6" id="KW-0472">Membrane</keyword>
<dbReference type="FunFam" id="3.40.30.10:FF:000026">
    <property type="entry name" value="Glutaredoxin 2"/>
    <property type="match status" value="1"/>
</dbReference>
<keyword evidence="3" id="KW-0249">Electron transport</keyword>
<dbReference type="Proteomes" id="UP000228380">
    <property type="component" value="Chromosome 9"/>
</dbReference>
<dbReference type="GO" id="GO:0015038">
    <property type="term" value="F:glutathione disulfide oxidoreductase activity"/>
    <property type="evidence" value="ECO:0007669"/>
    <property type="project" value="TreeGrafter"/>
</dbReference>
<dbReference type="SUPFAM" id="SSF52833">
    <property type="entry name" value="Thioredoxin-like"/>
    <property type="match status" value="1"/>
</dbReference>
<dbReference type="PANTHER" id="PTHR45694:SF5">
    <property type="entry name" value="GLUTAREDOXIN 2"/>
    <property type="match status" value="1"/>
</dbReference>
<dbReference type="PROSITE" id="PS00195">
    <property type="entry name" value="GLUTAREDOXIN_1"/>
    <property type="match status" value="1"/>
</dbReference>
<sequence length="226" mass="24141">MYPAINRIPVPSCPFLQSKTFQLRGLSVYQIGTGASLTVCPSDRPRRRQLKISAGRRGGIPVSVPVASFLRGDRPTSGQLGVSSKMAAAEAVGKRGAAVMVALTAAAAAVAFFFGSAVKASTIEETFVKDTVSSHDIVIFSKSYCPYCRRAKAVFRELNKVPHVVELDQREDGSNIQDALAIIVGRRTVPQVFINGMHLGGSDDIVEAHENGRLAKLLGIDGSDDL</sequence>
<evidence type="ECO:0000256" key="4">
    <source>
        <dbReference type="ARBA" id="ARBA00023157"/>
    </source>
</evidence>
<dbReference type="GeneID" id="103715627"/>
<dbReference type="OrthoDB" id="418495at2759"/>
<dbReference type="AlphaFoldDB" id="A0A8B7CL89"/>
<reference evidence="9" key="2">
    <citation type="submission" date="2025-08" db="UniProtKB">
        <authorList>
            <consortium name="RefSeq"/>
        </authorList>
    </citation>
    <scope>IDENTIFICATION</scope>
    <source>
        <tissue evidence="9">Young leaves</tissue>
    </source>
</reference>
<dbReference type="KEGG" id="pda:103715627"/>
<dbReference type="InterPro" id="IPR011899">
    <property type="entry name" value="Glutaredoxin_euk/vir"/>
</dbReference>
<evidence type="ECO:0000313" key="9">
    <source>
        <dbReference type="RefSeq" id="XP_008801534.2"/>
    </source>
</evidence>
<comment type="similarity">
    <text evidence="1">Belongs to the glutaredoxin family. CPYC subfamily.</text>
</comment>
<feature type="domain" description="Glutaredoxin" evidence="7">
    <location>
        <begin position="137"/>
        <end position="198"/>
    </location>
</feature>
<dbReference type="Gene3D" id="3.40.30.10">
    <property type="entry name" value="Glutaredoxin"/>
    <property type="match status" value="1"/>
</dbReference>
<dbReference type="InterPro" id="IPR036249">
    <property type="entry name" value="Thioredoxin-like_sf"/>
</dbReference>
<keyword evidence="2" id="KW-0813">Transport</keyword>
<organism evidence="8 9">
    <name type="scientific">Phoenix dactylifera</name>
    <name type="common">Date palm</name>
    <dbReference type="NCBI Taxonomy" id="42345"/>
    <lineage>
        <taxon>Eukaryota</taxon>
        <taxon>Viridiplantae</taxon>
        <taxon>Streptophyta</taxon>
        <taxon>Embryophyta</taxon>
        <taxon>Tracheophyta</taxon>
        <taxon>Spermatophyta</taxon>
        <taxon>Magnoliopsida</taxon>
        <taxon>Liliopsida</taxon>
        <taxon>Arecaceae</taxon>
        <taxon>Coryphoideae</taxon>
        <taxon>Phoeniceae</taxon>
        <taxon>Phoenix</taxon>
    </lineage>
</organism>
<dbReference type="PRINTS" id="PR00160">
    <property type="entry name" value="GLUTAREDOXIN"/>
</dbReference>
<keyword evidence="6" id="KW-0812">Transmembrane</keyword>
<protein>
    <submittedName>
        <fullName evidence="9">Glutaredoxin-C8-like isoform X1</fullName>
    </submittedName>
</protein>
<keyword evidence="5" id="KW-0676">Redox-active center</keyword>
<dbReference type="GO" id="GO:0005737">
    <property type="term" value="C:cytoplasm"/>
    <property type="evidence" value="ECO:0007669"/>
    <property type="project" value="TreeGrafter"/>
</dbReference>
<keyword evidence="8" id="KW-1185">Reference proteome</keyword>
<dbReference type="InterPro" id="IPR002109">
    <property type="entry name" value="Glutaredoxin"/>
</dbReference>
<evidence type="ECO:0000313" key="8">
    <source>
        <dbReference type="Proteomes" id="UP000228380"/>
    </source>
</evidence>
<dbReference type="GO" id="GO:0034599">
    <property type="term" value="P:cellular response to oxidative stress"/>
    <property type="evidence" value="ECO:0007669"/>
    <property type="project" value="TreeGrafter"/>
</dbReference>
<name>A0A8B7CL89_PHODC</name>
<dbReference type="InterPro" id="IPR011767">
    <property type="entry name" value="GLR_AS"/>
</dbReference>
<accession>A0A8B7CL89</accession>
<reference evidence="8" key="1">
    <citation type="journal article" date="2019" name="Nat. Commun.">
        <title>Genome-wide association mapping of date palm fruit traits.</title>
        <authorList>
            <person name="Hazzouri K.M."/>
            <person name="Gros-Balthazard M."/>
            <person name="Flowers J.M."/>
            <person name="Copetti D."/>
            <person name="Lemansour A."/>
            <person name="Lebrun M."/>
            <person name="Masmoudi K."/>
            <person name="Ferrand S."/>
            <person name="Dhar M.I."/>
            <person name="Fresquez Z.A."/>
            <person name="Rosas U."/>
            <person name="Zhang J."/>
            <person name="Talag J."/>
            <person name="Lee S."/>
            <person name="Kudrna D."/>
            <person name="Powell R.F."/>
            <person name="Leitch I.J."/>
            <person name="Krueger R.R."/>
            <person name="Wing R.A."/>
            <person name="Amiri K.M.A."/>
            <person name="Purugganan M.D."/>
        </authorList>
    </citation>
    <scope>NUCLEOTIDE SEQUENCE [LARGE SCALE GENOMIC DNA]</scope>
    <source>
        <strain evidence="8">cv. Khalas</strain>
    </source>
</reference>
<evidence type="ECO:0000256" key="6">
    <source>
        <dbReference type="SAM" id="Phobius"/>
    </source>
</evidence>
<evidence type="ECO:0000256" key="3">
    <source>
        <dbReference type="ARBA" id="ARBA00022982"/>
    </source>
</evidence>
<proteinExistence type="inferred from homology"/>
<dbReference type="PANTHER" id="PTHR45694">
    <property type="entry name" value="GLUTAREDOXIN 2"/>
    <property type="match status" value="1"/>
</dbReference>
<gene>
    <name evidence="9" type="primary">LOC103715627</name>
</gene>
<dbReference type="NCBIfam" id="TIGR02180">
    <property type="entry name" value="GRX_euk"/>
    <property type="match status" value="1"/>
</dbReference>
<feature type="transmembrane region" description="Helical" evidence="6">
    <location>
        <begin position="96"/>
        <end position="118"/>
    </location>
</feature>
<dbReference type="RefSeq" id="XP_008801534.2">
    <property type="nucleotide sequence ID" value="XM_008803312.3"/>
</dbReference>
<dbReference type="CDD" id="cd03419">
    <property type="entry name" value="GRX_GRXh_1_2_like"/>
    <property type="match status" value="1"/>
</dbReference>
<evidence type="ECO:0000256" key="1">
    <source>
        <dbReference type="ARBA" id="ARBA00007190"/>
    </source>
</evidence>
<dbReference type="InterPro" id="IPR014025">
    <property type="entry name" value="Glutaredoxin_subgr"/>
</dbReference>
<dbReference type="PROSITE" id="PS51354">
    <property type="entry name" value="GLUTAREDOXIN_2"/>
    <property type="match status" value="1"/>
</dbReference>
<dbReference type="Pfam" id="PF00462">
    <property type="entry name" value="Glutaredoxin"/>
    <property type="match status" value="1"/>
</dbReference>
<evidence type="ECO:0000259" key="7">
    <source>
        <dbReference type="Pfam" id="PF00462"/>
    </source>
</evidence>
<keyword evidence="4" id="KW-1015">Disulfide bond</keyword>